<name>A0A1R1PPU0_ZANCU</name>
<feature type="region of interest" description="Disordered" evidence="1">
    <location>
        <begin position="31"/>
        <end position="89"/>
    </location>
</feature>
<dbReference type="InterPro" id="IPR000159">
    <property type="entry name" value="RA_dom"/>
</dbReference>
<feature type="region of interest" description="Disordered" evidence="1">
    <location>
        <begin position="117"/>
        <end position="169"/>
    </location>
</feature>
<dbReference type="SUPFAM" id="SSF54236">
    <property type="entry name" value="Ubiquitin-like"/>
    <property type="match status" value="1"/>
</dbReference>
<feature type="domain" description="Ras-associating" evidence="2">
    <location>
        <begin position="173"/>
        <end position="322"/>
    </location>
</feature>
<feature type="compositionally biased region" description="Basic and acidic residues" evidence="1">
    <location>
        <begin position="147"/>
        <end position="158"/>
    </location>
</feature>
<sequence length="347" mass="38174">MSKLRDRVARQEKTIDMLIEKVNTLQRKIEDLERGNSPNCNSANSTGSLTSPTLRKRRDEELRKVGGIGDTSVGTEQRNKKNLNVGGDTDVSPTSSRYFTSVRTFENRVGNANNIFEKSHERVTQEQENEGEGGKDKANANANAKAKARDVETEEARQHKEKPKPTLEISDANPFKSVRIGLEDPCYKVLPHALKKYNIKGDWRDYELVIVTNGLSPSSPTAAIPTSTTTTPTNMMPVNSTTITSGTPASLLEHALAAPHGDKDKLRLLIPGESSKHDNSSGSKQRKQREIVLKSQDKPLLIFQQLLDLGENPMLVLKHNNGGNNNNISRGAGGDDIGFGTRPKKKT</sequence>
<accession>A0A1R1PPU0</accession>
<dbReference type="OrthoDB" id="445896at2759"/>
<dbReference type="GO" id="GO:0007165">
    <property type="term" value="P:signal transduction"/>
    <property type="evidence" value="ECO:0007669"/>
    <property type="project" value="InterPro"/>
</dbReference>
<protein>
    <recommendedName>
        <fullName evidence="2">Ras-associating domain-containing protein</fullName>
    </recommendedName>
</protein>
<organism evidence="3 4">
    <name type="scientific">Zancudomyces culisetae</name>
    <name type="common">Gut fungus</name>
    <name type="synonym">Smittium culisetae</name>
    <dbReference type="NCBI Taxonomy" id="1213189"/>
    <lineage>
        <taxon>Eukaryota</taxon>
        <taxon>Fungi</taxon>
        <taxon>Fungi incertae sedis</taxon>
        <taxon>Zoopagomycota</taxon>
        <taxon>Kickxellomycotina</taxon>
        <taxon>Harpellomycetes</taxon>
        <taxon>Harpellales</taxon>
        <taxon>Legeriomycetaceae</taxon>
        <taxon>Zancudomyces</taxon>
    </lineage>
</organism>
<evidence type="ECO:0000313" key="4">
    <source>
        <dbReference type="Proteomes" id="UP000188320"/>
    </source>
</evidence>
<dbReference type="EMBL" id="LSSK01000552">
    <property type="protein sequence ID" value="OMH82970.1"/>
    <property type="molecule type" value="Genomic_DNA"/>
</dbReference>
<dbReference type="Proteomes" id="UP000188320">
    <property type="component" value="Unassembled WGS sequence"/>
</dbReference>
<evidence type="ECO:0000313" key="3">
    <source>
        <dbReference type="EMBL" id="OMH82970.1"/>
    </source>
</evidence>
<feature type="region of interest" description="Disordered" evidence="1">
    <location>
        <begin position="323"/>
        <end position="347"/>
    </location>
</feature>
<reference evidence="4" key="1">
    <citation type="submission" date="2017-01" db="EMBL/GenBank/DDBJ databases">
        <authorList>
            <person name="Wang Y."/>
            <person name="White M."/>
            <person name="Kvist S."/>
            <person name="Moncalvo J.-M."/>
        </authorList>
    </citation>
    <scope>NUCLEOTIDE SEQUENCE [LARGE SCALE GENOMIC DNA]</scope>
    <source>
        <strain evidence="4">COL-18-3</strain>
    </source>
</reference>
<comment type="caution">
    <text evidence="3">The sequence shown here is derived from an EMBL/GenBank/DDBJ whole genome shotgun (WGS) entry which is preliminary data.</text>
</comment>
<feature type="compositionally biased region" description="Polar residues" evidence="1">
    <location>
        <begin position="36"/>
        <end position="53"/>
    </location>
</feature>
<evidence type="ECO:0000259" key="2">
    <source>
        <dbReference type="PROSITE" id="PS50200"/>
    </source>
</evidence>
<evidence type="ECO:0000256" key="1">
    <source>
        <dbReference type="SAM" id="MobiDB-lite"/>
    </source>
</evidence>
<dbReference type="Gene3D" id="3.10.20.90">
    <property type="entry name" value="Phosphatidylinositol 3-kinase Catalytic Subunit, Chain A, domain 1"/>
    <property type="match status" value="1"/>
</dbReference>
<gene>
    <name evidence="3" type="ORF">AX774_g3541</name>
</gene>
<keyword evidence="4" id="KW-1185">Reference proteome</keyword>
<dbReference type="PROSITE" id="PS50200">
    <property type="entry name" value="RA"/>
    <property type="match status" value="1"/>
</dbReference>
<dbReference type="InterPro" id="IPR029071">
    <property type="entry name" value="Ubiquitin-like_domsf"/>
</dbReference>
<proteinExistence type="predicted"/>
<dbReference type="AlphaFoldDB" id="A0A1R1PPU0"/>